<feature type="repeat" description="FG-GAP" evidence="15">
    <location>
        <begin position="713"/>
        <end position="773"/>
    </location>
</feature>
<dbReference type="PRINTS" id="PR00453">
    <property type="entry name" value="VWFADOMAIN"/>
</dbReference>
<evidence type="ECO:0000256" key="3">
    <source>
        <dbReference type="ARBA" id="ARBA00022692"/>
    </source>
</evidence>
<dbReference type="GO" id="GO:0098609">
    <property type="term" value="P:cell-cell adhesion"/>
    <property type="evidence" value="ECO:0007669"/>
    <property type="project" value="TreeGrafter"/>
</dbReference>
<gene>
    <name evidence="20" type="primary">ITGAE</name>
</gene>
<dbReference type="InterPro" id="IPR000413">
    <property type="entry name" value="Integrin_alpha"/>
</dbReference>
<dbReference type="Gene3D" id="1.20.5.930">
    <property type="entry name" value="Bicelle-embedded integrin alpha(iib) transmembrane segment"/>
    <property type="match status" value="1"/>
</dbReference>
<evidence type="ECO:0000256" key="2">
    <source>
        <dbReference type="ARBA" id="ARBA00008054"/>
    </source>
</evidence>
<dbReference type="GO" id="GO:0007160">
    <property type="term" value="P:cell-matrix adhesion"/>
    <property type="evidence" value="ECO:0007669"/>
    <property type="project" value="TreeGrafter"/>
</dbReference>
<feature type="repeat" description="FG-GAP" evidence="15">
    <location>
        <begin position="843"/>
        <end position="903"/>
    </location>
</feature>
<dbReference type="Gene3D" id="2.60.40.1510">
    <property type="entry name" value="ntegrin, alpha v. Chain A, domain 3"/>
    <property type="match status" value="1"/>
</dbReference>
<sequence>MRLFLYLLFLMMIKSLRSFNVDTGKKWITPHTDSPLWPKVLQHSDGNKTMILVTSSVDNGLGRLRKCTVLQDRIQCQEIPLQGKIKGSKNVQDGGIAIDRNSDWILTCLQKKHRRAFTTTEDMNGVCTLLTADLRSTAFLNLTRMVETKLNGIQSRNSKDKFTATSSSVSTNNVSITCGEHFGGAWSNHMCKELGTEIAVILGGSENAKSDDFQNTKNSVISMMKSTWQKCSKVRFAVVQYGAQTRTELSLQESCNRLTALFKVRNMKQQSSQTDIAASLQHVLDEVFNENHDSRQTDKIIIVMVSGQVFIEVHQLRNVMNSLKMAKVKLYAPKIGEFVSNQWVPEDLQKARSDWLMLSAYEDFDGFLSELQRDTLIESDESMPTETPGRRNINDNGGSTLPSWMESDKEEEEENSLRSGTEIAFILDGSGSIEPEDFERAKAFIHKMMKTLYEKCFECDFAVVQYGFEIRTEFDLRENWNPNATLQKVLDIVQVCNVTKTASAMQHALDSIFIESHGSRKDAAKIMIVLTDGEILLDEMNLTTVINSPKMAGIERYAIGVGDAFKKPKALNELRLIASGPDDTNVFQVTNYSALDGLLSTLQQSIIGIEGTQGDALEYELAQSGFSVQILDKRVLMFGAVGAFDWSGGILLYDLAAKKAVFLNESKEEAKKAKYSYLGYSVAVVRTGYGPLYVAGAPRHSMTGKVLVFQDGHLKQTLQGEQVGSYFGSELCPLDVNRDGETDLLLVGAPFYHIQGEEGRVYVYRLETETGSFTLEGHLNVQVTTQFARFGFTMASIGDINGDGYEDIAVGAPLEGHLSNSSSFGSIYIFNGEKDKIRSSYSQRVKASEISAGLQYFGQSIDGGFDFTNDGLHDITVGSLENVVVLRSRPVVHFLTSMRFNPERIVIFQNSSIVTAKLCFNITSALPVSQQVFSQLHILYTVDLDVKMAKKRLQFKDQNTTTSGKLLVREHTCSELQLFTLPCDFDCFSNVYLRVKYELCEKNDSTEFAVPVLDKYQPSEMHFQLPYKKDCNKTICTAHLTLTSQIQNELVVGYTKEVSMNFLLNNSGDDSYMTTMVLYYPKNLHFKKVTAEPSSPAVHCGLPIPFTSVELSLNCRIGHPVFKKTTAKFSVIWQLDESVFPNKSAITVNITNINENTTILTEKHVLDVRYAFTAVLTKPVSLMYMNVRQGLLENKEFKFNINGENRFNATIKLQIWVPVIVQGQNIATLKNASGTQGTTECRISDELVLHLRDYSNSTELEVTQDVKYQCVYCSIQADNENITVAAELSLINADQFLKRRIDLLIPAKITFDRQLYQGLKEEEHYTEITLIFLKEEVFDPVPIVIQSSIGGLLLLLFIILLLWKFGFFKRKYKIMMEQEDSSKKILPAQD</sequence>
<dbReference type="GeneID" id="116497350"/>
<proteinExistence type="inferred from homology"/>
<evidence type="ECO:0000256" key="10">
    <source>
        <dbReference type="ARBA" id="ARBA00023037"/>
    </source>
</evidence>
<dbReference type="Pfam" id="PF20805">
    <property type="entry name" value="Integrin_A_Ig_2"/>
    <property type="match status" value="1"/>
</dbReference>
<dbReference type="InterPro" id="IPR013519">
    <property type="entry name" value="Int_alpha_beta-p"/>
</dbReference>
<dbReference type="RefSeq" id="XP_032056941.1">
    <property type="nucleotide sequence ID" value="XM_032201050.1"/>
</dbReference>
<feature type="signal peptide" evidence="16">
    <location>
        <begin position="1"/>
        <end position="18"/>
    </location>
</feature>
<feature type="repeat" description="FG-GAP" evidence="15">
    <location>
        <begin position="776"/>
        <end position="839"/>
    </location>
</feature>
<dbReference type="PROSITE" id="PS00242">
    <property type="entry name" value="INTEGRIN_ALPHA"/>
    <property type="match status" value="1"/>
</dbReference>
<keyword evidence="19" id="KW-1185">Reference proteome</keyword>
<dbReference type="GO" id="GO:0009897">
    <property type="term" value="C:external side of plasma membrane"/>
    <property type="evidence" value="ECO:0007669"/>
    <property type="project" value="TreeGrafter"/>
</dbReference>
<protein>
    <submittedName>
        <fullName evidence="20">Integrin alpha-E</fullName>
    </submittedName>
</protein>
<feature type="domain" description="VWFA" evidence="18">
    <location>
        <begin position="197"/>
        <end position="376"/>
    </location>
</feature>
<dbReference type="GO" id="GO:0033627">
    <property type="term" value="P:cell adhesion mediated by integrin"/>
    <property type="evidence" value="ECO:0007669"/>
    <property type="project" value="TreeGrafter"/>
</dbReference>
<dbReference type="PRINTS" id="PR01185">
    <property type="entry name" value="INTEGRINA"/>
</dbReference>
<dbReference type="SUPFAM" id="SSF69318">
    <property type="entry name" value="Integrin alpha N-terminal domain"/>
    <property type="match status" value="1"/>
</dbReference>
<dbReference type="KEGG" id="aful:116497350"/>
<dbReference type="GO" id="GO:0007229">
    <property type="term" value="P:integrin-mediated signaling pathway"/>
    <property type="evidence" value="ECO:0007669"/>
    <property type="project" value="UniProtKB-KW"/>
</dbReference>
<evidence type="ECO:0000256" key="5">
    <source>
        <dbReference type="ARBA" id="ARBA00022729"/>
    </source>
</evidence>
<keyword evidence="10 16" id="KW-0401">Integrin</keyword>
<dbReference type="InterPro" id="IPR013649">
    <property type="entry name" value="Integrin_alpha_Ig-like_1"/>
</dbReference>
<dbReference type="Gene3D" id="3.40.50.410">
    <property type="entry name" value="von Willebrand factor, type A domain"/>
    <property type="match status" value="2"/>
</dbReference>
<keyword evidence="3 16" id="KW-0812">Transmembrane</keyword>
<dbReference type="InterPro" id="IPR002035">
    <property type="entry name" value="VWF_A"/>
</dbReference>
<evidence type="ECO:0000256" key="16">
    <source>
        <dbReference type="RuleBase" id="RU003762"/>
    </source>
</evidence>
<evidence type="ECO:0000256" key="9">
    <source>
        <dbReference type="ARBA" id="ARBA00022989"/>
    </source>
</evidence>
<comment type="subcellular location">
    <subcellularLocation>
        <location evidence="1 16">Membrane</location>
        <topology evidence="1 16">Single-pass type I membrane protein</topology>
    </subcellularLocation>
</comment>
<dbReference type="Pfam" id="PF00092">
    <property type="entry name" value="VWA"/>
    <property type="match status" value="2"/>
</dbReference>
<dbReference type="PROSITE" id="PS50234">
    <property type="entry name" value="VWFA"/>
    <property type="match status" value="2"/>
</dbReference>
<keyword evidence="4" id="KW-0479">Metal-binding</keyword>
<evidence type="ECO:0000256" key="17">
    <source>
        <dbReference type="SAM" id="MobiDB-lite"/>
    </source>
</evidence>
<keyword evidence="12" id="KW-1015">Disulfide bond</keyword>
<keyword evidence="9 16" id="KW-1133">Transmembrane helix</keyword>
<keyword evidence="5 16" id="KW-0732">Signal</keyword>
<evidence type="ECO:0000256" key="8">
    <source>
        <dbReference type="ARBA" id="ARBA00022889"/>
    </source>
</evidence>
<dbReference type="Gene3D" id="2.60.40.1460">
    <property type="entry name" value="Integrin domains. Chain A, domain 2"/>
    <property type="match status" value="1"/>
</dbReference>
<keyword evidence="6" id="KW-0677">Repeat</keyword>
<evidence type="ECO:0000256" key="4">
    <source>
        <dbReference type="ARBA" id="ARBA00022723"/>
    </source>
</evidence>
<dbReference type="Gene3D" id="2.130.10.130">
    <property type="entry name" value="Integrin alpha, N-terminal"/>
    <property type="match status" value="1"/>
</dbReference>
<dbReference type="PANTHER" id="PTHR23220:SF79">
    <property type="entry name" value="INTEGRIN ALPHA-E"/>
    <property type="match status" value="1"/>
</dbReference>
<evidence type="ECO:0000313" key="19">
    <source>
        <dbReference type="Proteomes" id="UP000504639"/>
    </source>
</evidence>
<evidence type="ECO:0000259" key="18">
    <source>
        <dbReference type="PROSITE" id="PS50234"/>
    </source>
</evidence>
<dbReference type="InterPro" id="IPR048285">
    <property type="entry name" value="Integrin_alpha_Ig-like_2"/>
</dbReference>
<evidence type="ECO:0000256" key="14">
    <source>
        <dbReference type="ARBA" id="ARBA00023180"/>
    </source>
</evidence>
<feature type="chain" id="PRO_5027157526" evidence="16">
    <location>
        <begin position="19"/>
        <end position="1390"/>
    </location>
</feature>
<dbReference type="InterPro" id="IPR036465">
    <property type="entry name" value="vWFA_dom_sf"/>
</dbReference>
<evidence type="ECO:0000313" key="20">
    <source>
        <dbReference type="RefSeq" id="XP_032056941.1"/>
    </source>
</evidence>
<feature type="transmembrane region" description="Helical" evidence="16">
    <location>
        <begin position="1343"/>
        <end position="1363"/>
    </location>
</feature>
<dbReference type="InParanoid" id="A0A6J3E008"/>
<dbReference type="Pfam" id="PF08441">
    <property type="entry name" value="Integrin_A_Ig_1"/>
    <property type="match status" value="1"/>
</dbReference>
<evidence type="ECO:0000256" key="1">
    <source>
        <dbReference type="ARBA" id="ARBA00004479"/>
    </source>
</evidence>
<feature type="domain" description="VWFA" evidence="18">
    <location>
        <begin position="422"/>
        <end position="602"/>
    </location>
</feature>
<evidence type="ECO:0000256" key="13">
    <source>
        <dbReference type="ARBA" id="ARBA00023170"/>
    </source>
</evidence>
<dbReference type="PROSITE" id="PS51470">
    <property type="entry name" value="FG_GAP"/>
    <property type="match status" value="3"/>
</dbReference>
<keyword evidence="8 16" id="KW-0130">Cell adhesion</keyword>
<feature type="region of interest" description="Disordered" evidence="17">
    <location>
        <begin position="379"/>
        <end position="415"/>
    </location>
</feature>
<dbReference type="Proteomes" id="UP000504639">
    <property type="component" value="Chromosome 20"/>
</dbReference>
<dbReference type="InterPro" id="IPR028994">
    <property type="entry name" value="Integrin_alpha_N"/>
</dbReference>
<keyword evidence="13 16" id="KW-0675">Receptor</keyword>
<dbReference type="Pfam" id="PF01839">
    <property type="entry name" value="FG-GAP"/>
    <property type="match status" value="2"/>
</dbReference>
<dbReference type="SMART" id="SM00327">
    <property type="entry name" value="VWA"/>
    <property type="match status" value="2"/>
</dbReference>
<accession>A0A6J3E008</accession>
<dbReference type="InterPro" id="IPR018184">
    <property type="entry name" value="Integrin_alpha_C_CS"/>
</dbReference>
<evidence type="ECO:0000256" key="11">
    <source>
        <dbReference type="ARBA" id="ARBA00023136"/>
    </source>
</evidence>
<dbReference type="InterPro" id="IPR013517">
    <property type="entry name" value="FG-GAP"/>
</dbReference>
<evidence type="ECO:0000256" key="15">
    <source>
        <dbReference type="PROSITE-ProRule" id="PRU00803"/>
    </source>
</evidence>
<evidence type="ECO:0000256" key="6">
    <source>
        <dbReference type="ARBA" id="ARBA00022737"/>
    </source>
</evidence>
<reference evidence="20" key="1">
    <citation type="submission" date="2025-08" db="UniProtKB">
        <authorList>
            <consortium name="RefSeq"/>
        </authorList>
    </citation>
    <scope>IDENTIFICATION</scope>
    <source>
        <tissue evidence="20">Lung</tissue>
    </source>
</reference>
<dbReference type="SUPFAM" id="SSF53300">
    <property type="entry name" value="vWA-like"/>
    <property type="match status" value="2"/>
</dbReference>
<dbReference type="SMART" id="SM00191">
    <property type="entry name" value="Int_alpha"/>
    <property type="match status" value="4"/>
</dbReference>
<dbReference type="PANTHER" id="PTHR23220">
    <property type="entry name" value="INTEGRIN ALPHA"/>
    <property type="match status" value="1"/>
</dbReference>
<dbReference type="GO" id="GO:0046872">
    <property type="term" value="F:metal ion binding"/>
    <property type="evidence" value="ECO:0007669"/>
    <property type="project" value="UniProtKB-KW"/>
</dbReference>
<evidence type="ECO:0000256" key="7">
    <source>
        <dbReference type="ARBA" id="ARBA00022837"/>
    </source>
</evidence>
<dbReference type="GO" id="GO:0008305">
    <property type="term" value="C:integrin complex"/>
    <property type="evidence" value="ECO:0007669"/>
    <property type="project" value="InterPro"/>
</dbReference>
<comment type="similarity">
    <text evidence="2 16">Belongs to the integrin alpha chain family.</text>
</comment>
<evidence type="ECO:0000256" key="12">
    <source>
        <dbReference type="ARBA" id="ARBA00023157"/>
    </source>
</evidence>
<dbReference type="CTD" id="3682"/>
<name>A0A6J3E008_AYTFU</name>
<dbReference type="SUPFAM" id="SSF69179">
    <property type="entry name" value="Integrin domains"/>
    <property type="match status" value="2"/>
</dbReference>
<dbReference type="GO" id="GO:0005178">
    <property type="term" value="F:integrin binding"/>
    <property type="evidence" value="ECO:0007669"/>
    <property type="project" value="TreeGrafter"/>
</dbReference>
<organism evidence="19 20">
    <name type="scientific">Aythya fuligula</name>
    <name type="common">Tufted duck</name>
    <name type="synonym">Anas fuligula</name>
    <dbReference type="NCBI Taxonomy" id="219594"/>
    <lineage>
        <taxon>Eukaryota</taxon>
        <taxon>Metazoa</taxon>
        <taxon>Chordata</taxon>
        <taxon>Craniata</taxon>
        <taxon>Vertebrata</taxon>
        <taxon>Euteleostomi</taxon>
        <taxon>Archelosauria</taxon>
        <taxon>Archosauria</taxon>
        <taxon>Dinosauria</taxon>
        <taxon>Saurischia</taxon>
        <taxon>Theropoda</taxon>
        <taxon>Coelurosauria</taxon>
        <taxon>Aves</taxon>
        <taxon>Neognathae</taxon>
        <taxon>Galloanserae</taxon>
        <taxon>Anseriformes</taxon>
        <taxon>Anatidae</taxon>
        <taxon>Aythyinae</taxon>
        <taxon>Aythya</taxon>
    </lineage>
</organism>
<keyword evidence="14" id="KW-0325">Glycoprotein</keyword>
<dbReference type="InterPro" id="IPR032695">
    <property type="entry name" value="Integrin_dom_sf"/>
</dbReference>
<keyword evidence="11 16" id="KW-0472">Membrane</keyword>
<keyword evidence="7" id="KW-0106">Calcium</keyword>